<dbReference type="InterPro" id="IPR002186">
    <property type="entry name" value="Neocarzinostatin_fam"/>
</dbReference>
<keyword evidence="8" id="KW-0732">Signal</keyword>
<comment type="similarity">
    <text evidence="1">Belongs to the neocarzinostatin family.</text>
</comment>
<evidence type="ECO:0000256" key="8">
    <source>
        <dbReference type="SAM" id="SignalP"/>
    </source>
</evidence>
<dbReference type="Proteomes" id="UP001500466">
    <property type="component" value="Unassembled WGS sequence"/>
</dbReference>
<dbReference type="Gene3D" id="2.60.40.230">
    <property type="entry name" value="Neocarzinostatin-like"/>
    <property type="match status" value="1"/>
</dbReference>
<keyword evidence="3" id="KW-0044">Antibiotic</keyword>
<feature type="transmembrane region" description="Helical" evidence="7">
    <location>
        <begin position="213"/>
        <end position="234"/>
    </location>
</feature>
<keyword evidence="2" id="KW-0929">Antimicrobial</keyword>
<accession>A0ABP9I3R8</accession>
<dbReference type="RefSeq" id="WP_345679591.1">
    <property type="nucleotide sequence ID" value="NZ_BAABHS010000033.1"/>
</dbReference>
<evidence type="ECO:0000256" key="3">
    <source>
        <dbReference type="ARBA" id="ARBA00023022"/>
    </source>
</evidence>
<evidence type="ECO:0000256" key="1">
    <source>
        <dbReference type="ARBA" id="ARBA00010648"/>
    </source>
</evidence>
<feature type="compositionally biased region" description="Low complexity" evidence="6">
    <location>
        <begin position="154"/>
        <end position="188"/>
    </location>
</feature>
<reference evidence="10" key="1">
    <citation type="journal article" date="2019" name="Int. J. Syst. Evol. Microbiol.">
        <title>The Global Catalogue of Microorganisms (GCM) 10K type strain sequencing project: providing services to taxonomists for standard genome sequencing and annotation.</title>
        <authorList>
            <consortium name="The Broad Institute Genomics Platform"/>
            <consortium name="The Broad Institute Genome Sequencing Center for Infectious Disease"/>
            <person name="Wu L."/>
            <person name="Ma J."/>
        </authorList>
    </citation>
    <scope>NUCLEOTIDE SEQUENCE [LARGE SCALE GENOMIC DNA]</scope>
    <source>
        <strain evidence="10">JCM 17986</strain>
    </source>
</reference>
<dbReference type="InterPro" id="IPR027273">
    <property type="entry name" value="Neocarzinostatin-like"/>
</dbReference>
<dbReference type="PRINTS" id="PR01885">
    <property type="entry name" value="MACROMOMYCIN"/>
</dbReference>
<keyword evidence="7" id="KW-0472">Membrane</keyword>
<feature type="chain" id="PRO_5045474057" description="LPXTG-motif cell wall anchor domain-containing protein" evidence="8">
    <location>
        <begin position="40"/>
        <end position="255"/>
    </location>
</feature>
<sequence length="255" mass="24351">MPLGTIQPRKGRRARSGAAAVGTAALAACGVFVAAPAYAAGPAVSASPSGGLTDGQSISYRATGFGAGDTLVVAQCIKGASGQKDCAAVGAGAVTTKAGSDGSARGSLTVKVGKVGGGTCDSDHPCILSVTDLSTIGSGPGGAPVTVTTSLTFKATGGKPPTTPAGGKPSTTKPSSSASGKPATSGGAEPTTSQSAPSGPSGPELAHTGPGDVPAIAAGAGAMVLAGGAALVLLRRRTTQGTDCPRSRRPRCRQW</sequence>
<name>A0ABP9I3R8_9ACTN</name>
<keyword evidence="10" id="KW-1185">Reference proteome</keyword>
<dbReference type="Pfam" id="PF00960">
    <property type="entry name" value="Neocarzinostat"/>
    <property type="match status" value="1"/>
</dbReference>
<evidence type="ECO:0000313" key="10">
    <source>
        <dbReference type="Proteomes" id="UP001500466"/>
    </source>
</evidence>
<keyword evidence="4" id="KW-0238">DNA-binding</keyword>
<proteinExistence type="inferred from homology"/>
<evidence type="ECO:0000256" key="7">
    <source>
        <dbReference type="SAM" id="Phobius"/>
    </source>
</evidence>
<evidence type="ECO:0000256" key="2">
    <source>
        <dbReference type="ARBA" id="ARBA00022529"/>
    </source>
</evidence>
<protein>
    <recommendedName>
        <fullName evidence="11">LPXTG-motif cell wall anchor domain-containing protein</fullName>
    </recommendedName>
</protein>
<evidence type="ECO:0000256" key="6">
    <source>
        <dbReference type="SAM" id="MobiDB-lite"/>
    </source>
</evidence>
<dbReference type="NCBIfam" id="TIGR01167">
    <property type="entry name" value="LPXTG_anchor"/>
    <property type="match status" value="1"/>
</dbReference>
<evidence type="ECO:0000256" key="5">
    <source>
        <dbReference type="ARBA" id="ARBA00023157"/>
    </source>
</evidence>
<evidence type="ECO:0000256" key="4">
    <source>
        <dbReference type="ARBA" id="ARBA00023125"/>
    </source>
</evidence>
<gene>
    <name evidence="9" type="ORF">GCM10023205_67500</name>
</gene>
<comment type="caution">
    <text evidence="9">The sequence shown here is derived from an EMBL/GenBank/DDBJ whole genome shotgun (WGS) entry which is preliminary data.</text>
</comment>
<dbReference type="SUPFAM" id="SSF49319">
    <property type="entry name" value="Actinoxanthin-like"/>
    <property type="match status" value="1"/>
</dbReference>
<dbReference type="EMBL" id="BAABHS010000033">
    <property type="protein sequence ID" value="GAA4987285.1"/>
    <property type="molecule type" value="Genomic_DNA"/>
</dbReference>
<feature type="signal peptide" evidence="8">
    <location>
        <begin position="1"/>
        <end position="39"/>
    </location>
</feature>
<keyword evidence="7" id="KW-0812">Transmembrane</keyword>
<evidence type="ECO:0000313" key="9">
    <source>
        <dbReference type="EMBL" id="GAA4987285.1"/>
    </source>
</evidence>
<organism evidence="9 10">
    <name type="scientific">Yinghuangia aomiensis</name>
    <dbReference type="NCBI Taxonomy" id="676205"/>
    <lineage>
        <taxon>Bacteria</taxon>
        <taxon>Bacillati</taxon>
        <taxon>Actinomycetota</taxon>
        <taxon>Actinomycetes</taxon>
        <taxon>Kitasatosporales</taxon>
        <taxon>Streptomycetaceae</taxon>
        <taxon>Yinghuangia</taxon>
    </lineage>
</organism>
<keyword evidence="5" id="KW-1015">Disulfide bond</keyword>
<feature type="region of interest" description="Disordered" evidence="6">
    <location>
        <begin position="152"/>
        <end position="215"/>
    </location>
</feature>
<evidence type="ECO:0008006" key="11">
    <source>
        <dbReference type="Google" id="ProtNLM"/>
    </source>
</evidence>
<keyword evidence="7" id="KW-1133">Transmembrane helix</keyword>